<dbReference type="Pfam" id="PF10592">
    <property type="entry name" value="AIPR"/>
    <property type="match status" value="1"/>
</dbReference>
<dbReference type="HOGENOM" id="CLU_477923_0_0_4"/>
<organism evidence="2 3">
    <name type="scientific">Burkholderia plantarii</name>
    <dbReference type="NCBI Taxonomy" id="41899"/>
    <lineage>
        <taxon>Bacteria</taxon>
        <taxon>Pseudomonadati</taxon>
        <taxon>Pseudomonadota</taxon>
        <taxon>Betaproteobacteria</taxon>
        <taxon>Burkholderiales</taxon>
        <taxon>Burkholderiaceae</taxon>
        <taxon>Burkholderia</taxon>
    </lineage>
</organism>
<dbReference type="RefSeq" id="WP_080937469.1">
    <property type="nucleotide sequence ID" value="NZ_CP002581.1"/>
</dbReference>
<evidence type="ECO:0000313" key="3">
    <source>
        <dbReference type="Proteomes" id="UP000031838"/>
    </source>
</evidence>
<sequence>MTTTDKEQTNLTDILESVGELAQRGGITPHRAFTAWYAINMHDLDEDDALGSAAMDGGNDQGIDLVFADDSTRTIFVVQGHCGDKHDKPTPKSKWSDVLAAIPFFENTDALREVGRSELADQIDTVKQDGAGYVIAFGLLSLGKKNSAITKSVDVTRTSSTFSKYQYFYLAQSEIREQYNALIESEKGIAEDQLTFSGNIIEDAGEYGRAWIGNVPAKELIRLHRTYSNQLFAGNVRLFLGSRKGGINEQIIKTATETPGLFWALNNGVSIIADTATPQKQKTNCLVLRRFSIVNGCQTTNALTQANAGDDCKVLVRVIAAKDAVKNDVVRFNNSQNAIKIWTVRAVDSTQERLRRELGDIGFDYAPKQSGSRRRRDKTKIVELDRLAQFLAAQKSEYLIQAIDNKAELFDQPYSHLFYSQISASDILLAWQLGNICEEKRIDLLRSLGNSSATSGLLAVTATFWIIFTASKIIAKMSDIHSPYITLEKINTNTFRNALSKIADSAIEIYYMLAVDTYQGGDFGTHKSTLRSTRFLQQIEPKIDFKVNQISTAKSNRPSILENVAKNIKI</sequence>
<reference evidence="3" key="1">
    <citation type="submission" date="2011-03" db="EMBL/GenBank/DDBJ databases">
        <authorList>
            <person name="Voget S."/>
            <person name="Streit W.R."/>
            <person name="Jaeger K.E."/>
            <person name="Daniel R."/>
        </authorList>
    </citation>
    <scope>NUCLEOTIDE SEQUENCE [LARGE SCALE GENOMIC DNA]</scope>
    <source>
        <strain evidence="3">PG1</strain>
    </source>
</reference>
<dbReference type="InterPro" id="IPR018891">
    <property type="entry name" value="AIPR_C"/>
</dbReference>
<dbReference type="Proteomes" id="UP000031838">
    <property type="component" value="Chromosome 2"/>
</dbReference>
<evidence type="ECO:0000259" key="1">
    <source>
        <dbReference type="Pfam" id="PF10592"/>
    </source>
</evidence>
<evidence type="ECO:0000313" key="2">
    <source>
        <dbReference type="EMBL" id="AJK50217.1"/>
    </source>
</evidence>
<keyword evidence="3" id="KW-1185">Reference proteome</keyword>
<accession>A0A0B6RXW0</accession>
<dbReference type="KEGG" id="bgp:BGL_2c21560"/>
<protein>
    <recommendedName>
        <fullName evidence="1">Abortive phage infection protein C-terminal domain-containing protein</fullName>
    </recommendedName>
</protein>
<reference evidence="2 3" key="2">
    <citation type="journal article" date="2016" name="Appl. Microbiol. Biotechnol.">
        <title>Mutations improving production and secretion of extracellular lipase by Burkholderia glumae PG1.</title>
        <authorList>
            <person name="Knapp A."/>
            <person name="Voget S."/>
            <person name="Gao R."/>
            <person name="Zaburannyi N."/>
            <person name="Krysciak D."/>
            <person name="Breuer M."/>
            <person name="Hauer B."/>
            <person name="Streit W.R."/>
            <person name="Muller R."/>
            <person name="Daniel R."/>
            <person name="Jaeger K.E."/>
        </authorList>
    </citation>
    <scope>NUCLEOTIDE SEQUENCE [LARGE SCALE GENOMIC DNA]</scope>
    <source>
        <strain evidence="2 3">PG1</strain>
    </source>
</reference>
<name>A0A0B6RXW0_BURPL</name>
<proteinExistence type="predicted"/>
<dbReference type="AlphaFoldDB" id="A0A0B6RXW0"/>
<gene>
    <name evidence="2" type="ORF">BGL_2c21560</name>
</gene>
<feature type="domain" description="Abortive phage infection protein C-terminal" evidence="1">
    <location>
        <begin position="232"/>
        <end position="503"/>
    </location>
</feature>
<dbReference type="EMBL" id="CP002581">
    <property type="protein sequence ID" value="AJK50217.1"/>
    <property type="molecule type" value="Genomic_DNA"/>
</dbReference>